<organism evidence="1 2">
    <name type="scientific">Rhodococcus koreensis</name>
    <dbReference type="NCBI Taxonomy" id="99653"/>
    <lineage>
        <taxon>Bacteria</taxon>
        <taxon>Bacillati</taxon>
        <taxon>Actinomycetota</taxon>
        <taxon>Actinomycetes</taxon>
        <taxon>Mycobacteriales</taxon>
        <taxon>Nocardiaceae</taxon>
        <taxon>Rhodococcus</taxon>
    </lineage>
</organism>
<protein>
    <submittedName>
        <fullName evidence="1">Uncharacterized protein</fullName>
    </submittedName>
</protein>
<keyword evidence="2" id="KW-1185">Reference proteome</keyword>
<dbReference type="AlphaFoldDB" id="A0A1H4LJT0"/>
<dbReference type="Proteomes" id="UP000183561">
    <property type="component" value="Unassembled WGS sequence"/>
</dbReference>
<reference evidence="2" key="1">
    <citation type="submission" date="2016-10" db="EMBL/GenBank/DDBJ databases">
        <authorList>
            <person name="Varghese N."/>
            <person name="Submissions S."/>
        </authorList>
    </citation>
    <scope>NUCLEOTIDE SEQUENCE [LARGE SCALE GENOMIC DNA]</scope>
    <source>
        <strain evidence="2">DSM 44498</strain>
    </source>
</reference>
<name>A0A1H4LJT0_9NOCA</name>
<accession>A0A1H4LJT0</accession>
<dbReference type="RefSeq" id="WP_037196677.1">
    <property type="nucleotide sequence ID" value="NZ_FNSV01000005.1"/>
</dbReference>
<evidence type="ECO:0000313" key="1">
    <source>
        <dbReference type="EMBL" id="SEB70562.1"/>
    </source>
</evidence>
<evidence type="ECO:0000313" key="2">
    <source>
        <dbReference type="Proteomes" id="UP000183561"/>
    </source>
</evidence>
<proteinExistence type="predicted"/>
<dbReference type="EMBL" id="FNSV01000005">
    <property type="protein sequence ID" value="SEB70562.1"/>
    <property type="molecule type" value="Genomic_DNA"/>
</dbReference>
<gene>
    <name evidence="1" type="ORF">SAMN04490239_1308</name>
</gene>
<sequence length="102" mass="11830">MSLQVHDTIDHDEIRQWIQRHHGAPARKPDPATASAAEVLLVDFIGARSGHYFEHISWADWFAWFDDHRLCFRYPTNPDSLLFHLIRREATPPSTKMVNLGP</sequence>